<sequence length="98" mass="10565">MYEAAANPAGHSFVLEMIARFQNGRLMHIAPGGLSGRVNHVSPYWNETDSKPDERFQQAIDLVGGFIGGNKAFEGALAMAKKALEIGDAEICVNVAFK</sequence>
<organism evidence="1 2">
    <name type="scientific">Cylicocyclus nassatus</name>
    <name type="common">Nematode worm</name>
    <dbReference type="NCBI Taxonomy" id="53992"/>
    <lineage>
        <taxon>Eukaryota</taxon>
        <taxon>Metazoa</taxon>
        <taxon>Ecdysozoa</taxon>
        <taxon>Nematoda</taxon>
        <taxon>Chromadorea</taxon>
        <taxon>Rhabditida</taxon>
        <taxon>Rhabditina</taxon>
        <taxon>Rhabditomorpha</taxon>
        <taxon>Strongyloidea</taxon>
        <taxon>Strongylidae</taxon>
        <taxon>Cylicocyclus</taxon>
    </lineage>
</organism>
<name>A0AA36H5W4_CYLNA</name>
<keyword evidence="2" id="KW-1185">Reference proteome</keyword>
<evidence type="ECO:0000313" key="1">
    <source>
        <dbReference type="EMBL" id="CAJ0604644.1"/>
    </source>
</evidence>
<reference evidence="1" key="1">
    <citation type="submission" date="2023-07" db="EMBL/GenBank/DDBJ databases">
        <authorList>
            <consortium name="CYATHOMIX"/>
        </authorList>
    </citation>
    <scope>NUCLEOTIDE SEQUENCE</scope>
    <source>
        <strain evidence="1">N/A</strain>
    </source>
</reference>
<gene>
    <name evidence="1" type="ORF">CYNAS_LOCUS16627</name>
</gene>
<comment type="caution">
    <text evidence="1">The sequence shown here is derived from an EMBL/GenBank/DDBJ whole genome shotgun (WGS) entry which is preliminary data.</text>
</comment>
<accession>A0AA36H5W4</accession>
<protein>
    <submittedName>
        <fullName evidence="1">Uncharacterized protein</fullName>
    </submittedName>
</protein>
<dbReference type="EMBL" id="CATQJL010000316">
    <property type="protein sequence ID" value="CAJ0604644.1"/>
    <property type="molecule type" value="Genomic_DNA"/>
</dbReference>
<dbReference type="Proteomes" id="UP001176961">
    <property type="component" value="Unassembled WGS sequence"/>
</dbReference>
<evidence type="ECO:0000313" key="2">
    <source>
        <dbReference type="Proteomes" id="UP001176961"/>
    </source>
</evidence>
<proteinExistence type="predicted"/>
<dbReference type="AlphaFoldDB" id="A0AA36H5W4"/>